<comment type="caution">
    <text evidence="1">The sequence shown here is derived from an EMBL/GenBank/DDBJ whole genome shotgun (WGS) entry which is preliminary data.</text>
</comment>
<gene>
    <name evidence="1" type="ORF">SDC9_21447</name>
</gene>
<sequence length="209" mass="23392">MIILVVLVVGIASLSILMPGIFDPITDKFSNNSHNDSNTSKHTAVKKTSDIKIEPKEGYSEITINGMKGFIKSDYNNFVIVNNKTKYNGLDGYLNLTANKSVDFVDYNSFSQLVAKNGSFSIVVTNDSNIENPLNRINSEYAANNVNNDTNIMLMGNNLRIINYNDYSTQNFTGEMTWAYFTVNGKDVAIGWQGDNLDMYVIESFFKLN</sequence>
<dbReference type="AlphaFoldDB" id="A0A644U9K4"/>
<accession>A0A644U9K4</accession>
<protein>
    <submittedName>
        <fullName evidence="1">Uncharacterized protein</fullName>
    </submittedName>
</protein>
<organism evidence="1">
    <name type="scientific">bioreactor metagenome</name>
    <dbReference type="NCBI Taxonomy" id="1076179"/>
    <lineage>
        <taxon>unclassified sequences</taxon>
        <taxon>metagenomes</taxon>
        <taxon>ecological metagenomes</taxon>
    </lineage>
</organism>
<reference evidence="1" key="1">
    <citation type="submission" date="2019-08" db="EMBL/GenBank/DDBJ databases">
        <authorList>
            <person name="Kucharzyk K."/>
            <person name="Murdoch R.W."/>
            <person name="Higgins S."/>
            <person name="Loffler F."/>
        </authorList>
    </citation>
    <scope>NUCLEOTIDE SEQUENCE</scope>
</reference>
<evidence type="ECO:0000313" key="1">
    <source>
        <dbReference type="EMBL" id="MPL75620.1"/>
    </source>
</evidence>
<dbReference type="EMBL" id="VSSQ01000090">
    <property type="protein sequence ID" value="MPL75620.1"/>
    <property type="molecule type" value="Genomic_DNA"/>
</dbReference>
<name>A0A644U9K4_9ZZZZ</name>
<proteinExistence type="predicted"/>